<comment type="caution">
    <text evidence="9">The sequence shown here is derived from an EMBL/GenBank/DDBJ whole genome shotgun (WGS) entry which is preliminary data.</text>
</comment>
<dbReference type="GO" id="GO:0005886">
    <property type="term" value="C:plasma membrane"/>
    <property type="evidence" value="ECO:0007669"/>
    <property type="project" value="UniProtKB-SubCell"/>
</dbReference>
<dbReference type="STRING" id="907931.GCA_000165675_01225"/>
<accession>A0A4R5NA95</accession>
<dbReference type="Gene3D" id="1.10.3730.20">
    <property type="match status" value="1"/>
</dbReference>
<sequence length="106" mass="11566">MTWIYLIIAGIFEVVWATTMKLSHGFTNTMFTLATLVGMILSFGFLALAIKHLPLGIAYPIWTGIGAVGSIIVGIIFFKDQIPSITWLFITLLIIGIIGIKVTTGH</sequence>
<evidence type="ECO:0000256" key="8">
    <source>
        <dbReference type="SAM" id="Phobius"/>
    </source>
</evidence>
<dbReference type="Proteomes" id="UP000295681">
    <property type="component" value="Unassembled WGS sequence"/>
</dbReference>
<dbReference type="FunFam" id="1.10.3730.20:FF:000001">
    <property type="entry name" value="Quaternary ammonium compound resistance transporter SugE"/>
    <property type="match status" value="1"/>
</dbReference>
<comment type="subcellular location">
    <subcellularLocation>
        <location evidence="1 7">Cell membrane</location>
        <topology evidence="1 7">Multi-pass membrane protein</topology>
    </subcellularLocation>
</comment>
<dbReference type="PANTHER" id="PTHR30561:SF0">
    <property type="entry name" value="GUANIDINIUM EXPORTER"/>
    <property type="match status" value="1"/>
</dbReference>
<reference evidence="9 10" key="1">
    <citation type="journal article" date="2019" name="Appl. Microbiol. Biotechnol.">
        <title>Uncovering carbohydrate metabolism through a genotype-phenotype association study of 56 lactic acid bacteria genomes.</title>
        <authorList>
            <person name="Buron-Moles G."/>
            <person name="Chailyan A."/>
            <person name="Dolejs I."/>
            <person name="Forster J."/>
            <person name="Miks M.H."/>
        </authorList>
    </citation>
    <scope>NUCLEOTIDE SEQUENCE [LARGE SCALE GENOMIC DNA]</scope>
    <source>
        <strain evidence="9 10">ATCC 700006</strain>
    </source>
</reference>
<dbReference type="AlphaFoldDB" id="A0A4R5NA95"/>
<dbReference type="SUPFAM" id="SSF103481">
    <property type="entry name" value="Multidrug resistance efflux transporter EmrE"/>
    <property type="match status" value="1"/>
</dbReference>
<dbReference type="InterPro" id="IPR045324">
    <property type="entry name" value="Small_multidrug_res"/>
</dbReference>
<keyword evidence="6 8" id="KW-0472">Membrane</keyword>
<keyword evidence="5 8" id="KW-1133">Transmembrane helix</keyword>
<evidence type="ECO:0000313" key="9">
    <source>
        <dbReference type="EMBL" id="TDG68797.1"/>
    </source>
</evidence>
<proteinExistence type="inferred from homology"/>
<evidence type="ECO:0000256" key="2">
    <source>
        <dbReference type="ARBA" id="ARBA00022448"/>
    </source>
</evidence>
<keyword evidence="4 7" id="KW-0812">Transmembrane</keyword>
<dbReference type="EMBL" id="PUFI01000009">
    <property type="protein sequence ID" value="TDG68797.1"/>
    <property type="molecule type" value="Genomic_DNA"/>
</dbReference>
<evidence type="ECO:0000256" key="7">
    <source>
        <dbReference type="RuleBase" id="RU003942"/>
    </source>
</evidence>
<feature type="transmembrane region" description="Helical" evidence="8">
    <location>
        <begin position="33"/>
        <end position="50"/>
    </location>
</feature>
<evidence type="ECO:0000256" key="3">
    <source>
        <dbReference type="ARBA" id="ARBA00022475"/>
    </source>
</evidence>
<evidence type="ECO:0000256" key="5">
    <source>
        <dbReference type="ARBA" id="ARBA00022989"/>
    </source>
</evidence>
<feature type="transmembrane region" description="Helical" evidence="8">
    <location>
        <begin position="57"/>
        <end position="78"/>
    </location>
</feature>
<gene>
    <name evidence="9" type="ORF">C5L23_000716</name>
</gene>
<dbReference type="PANTHER" id="PTHR30561">
    <property type="entry name" value="SMR FAMILY PROTON-DEPENDENT DRUG EFFLUX TRANSPORTER SUGE"/>
    <property type="match status" value="1"/>
</dbReference>
<dbReference type="Pfam" id="PF00893">
    <property type="entry name" value="Multi_Drug_Res"/>
    <property type="match status" value="1"/>
</dbReference>
<keyword evidence="2" id="KW-0813">Transport</keyword>
<keyword evidence="3" id="KW-1003">Cell membrane</keyword>
<keyword evidence="10" id="KW-1185">Reference proteome</keyword>
<feature type="transmembrane region" description="Helical" evidence="8">
    <location>
        <begin position="84"/>
        <end position="103"/>
    </location>
</feature>
<evidence type="ECO:0000256" key="1">
    <source>
        <dbReference type="ARBA" id="ARBA00004651"/>
    </source>
</evidence>
<protein>
    <submittedName>
        <fullName evidence="9">Uncharacterized protein</fullName>
    </submittedName>
</protein>
<dbReference type="RefSeq" id="WP_010007413.1">
    <property type="nucleotide sequence ID" value="NZ_JAGYGP010000002.1"/>
</dbReference>
<name>A0A4R5NA95_9LACO</name>
<comment type="similarity">
    <text evidence="7">Belongs to the drug/metabolite transporter (DMT) superfamily. Small multidrug resistance (SMR) (TC 2.A.7.1) family.</text>
</comment>
<evidence type="ECO:0000256" key="6">
    <source>
        <dbReference type="ARBA" id="ARBA00023136"/>
    </source>
</evidence>
<dbReference type="InterPro" id="IPR037185">
    <property type="entry name" value="EmrE-like"/>
</dbReference>
<evidence type="ECO:0000313" key="10">
    <source>
        <dbReference type="Proteomes" id="UP000295681"/>
    </source>
</evidence>
<dbReference type="GO" id="GO:0022857">
    <property type="term" value="F:transmembrane transporter activity"/>
    <property type="evidence" value="ECO:0007669"/>
    <property type="project" value="InterPro"/>
</dbReference>
<organism evidence="9 10">
    <name type="scientific">Leuconostoc fallax</name>
    <dbReference type="NCBI Taxonomy" id="1251"/>
    <lineage>
        <taxon>Bacteria</taxon>
        <taxon>Bacillati</taxon>
        <taxon>Bacillota</taxon>
        <taxon>Bacilli</taxon>
        <taxon>Lactobacillales</taxon>
        <taxon>Lactobacillaceae</taxon>
        <taxon>Leuconostoc</taxon>
    </lineage>
</organism>
<dbReference type="InterPro" id="IPR000390">
    <property type="entry name" value="Small_drug/metabolite_transptr"/>
</dbReference>
<evidence type="ECO:0000256" key="4">
    <source>
        <dbReference type="ARBA" id="ARBA00022692"/>
    </source>
</evidence>